<reference evidence="8" key="2">
    <citation type="submission" date="2021-04" db="EMBL/GenBank/DDBJ databases">
        <authorList>
            <person name="Gilroy R."/>
        </authorList>
    </citation>
    <scope>NUCLEOTIDE SEQUENCE</scope>
    <source>
        <strain evidence="8">9264</strain>
    </source>
</reference>
<keyword evidence="3 6" id="KW-1133">Transmembrane helix</keyword>
<dbReference type="Gene3D" id="3.30.1150.10">
    <property type="match status" value="1"/>
</dbReference>
<dbReference type="NCBIfam" id="TIGR01352">
    <property type="entry name" value="tonB_Cterm"/>
    <property type="match status" value="1"/>
</dbReference>
<evidence type="ECO:0000256" key="2">
    <source>
        <dbReference type="ARBA" id="ARBA00022692"/>
    </source>
</evidence>
<dbReference type="InterPro" id="IPR037682">
    <property type="entry name" value="TonB_C"/>
</dbReference>
<dbReference type="GO" id="GO:0019534">
    <property type="term" value="F:toxin transmembrane transporter activity"/>
    <property type="evidence" value="ECO:0007669"/>
    <property type="project" value="InterPro"/>
</dbReference>
<keyword evidence="4 6" id="KW-0472">Membrane</keyword>
<accession>A0A9D2RGV1</accession>
<dbReference type="SUPFAM" id="SSF74653">
    <property type="entry name" value="TolA/TonB C-terminal domain"/>
    <property type="match status" value="1"/>
</dbReference>
<evidence type="ECO:0000313" key="8">
    <source>
        <dbReference type="EMBL" id="HJD44615.1"/>
    </source>
</evidence>
<feature type="compositionally biased region" description="Pro residues" evidence="5">
    <location>
        <begin position="116"/>
        <end position="128"/>
    </location>
</feature>
<sequence>MKRHHSPILPSDSRSPEARDDERKGLYYALGLHGLIFLAIVLNLVFSTPKSAGPVQIELWAEGDLDSLETKQQDTEQPNIDEAETESTPPEDPPASEPTETPEPSETPNEPEPEADTPPSPTPEPTPSPTQAELDAEIALAEKRKQAEAEKKAKLEAEQKAKAEAEAKAKAEAEKKAKLEAEQKAKAEAEAKAKAEADKKAKAEAEAKAKAEAEKKAKAAADQKAKAAAAEKAKQDAFKKAMLGAGSKAGGAPGGTADRNQRGGAGGDDGYSALVRACIRRNVTFNAPPRKGANPTLRYRAAVDSAGRVSQVRITQSSGNAQFDDAVQKGINKCSPLPKPPQGRYPSSVEGRYQMYD</sequence>
<dbReference type="Pfam" id="PF13103">
    <property type="entry name" value="TonB_2"/>
    <property type="match status" value="1"/>
</dbReference>
<feature type="region of interest" description="Disordered" evidence="5">
    <location>
        <begin position="315"/>
        <end position="357"/>
    </location>
</feature>
<proteinExistence type="predicted"/>
<feature type="region of interest" description="Disordered" evidence="5">
    <location>
        <begin position="1"/>
        <end position="20"/>
    </location>
</feature>
<evidence type="ECO:0000256" key="6">
    <source>
        <dbReference type="SAM" id="Phobius"/>
    </source>
</evidence>
<feature type="compositionally biased region" description="Basic and acidic residues" evidence="5">
    <location>
        <begin position="140"/>
        <end position="239"/>
    </location>
</feature>
<feature type="transmembrane region" description="Helical" evidence="6">
    <location>
        <begin position="26"/>
        <end position="46"/>
    </location>
</feature>
<evidence type="ECO:0000313" key="9">
    <source>
        <dbReference type="Proteomes" id="UP000823889"/>
    </source>
</evidence>
<evidence type="ECO:0000256" key="3">
    <source>
        <dbReference type="ARBA" id="ARBA00022989"/>
    </source>
</evidence>
<keyword evidence="2 6" id="KW-0812">Transmembrane</keyword>
<dbReference type="PROSITE" id="PS52015">
    <property type="entry name" value="TONB_CTD"/>
    <property type="match status" value="1"/>
</dbReference>
<dbReference type="InterPro" id="IPR014161">
    <property type="entry name" value="Tol-Pal_TolA"/>
</dbReference>
<feature type="domain" description="TonB C-terminal" evidence="7">
    <location>
        <begin position="269"/>
        <end position="357"/>
    </location>
</feature>
<dbReference type="EMBL" id="DWUQ01000130">
    <property type="protein sequence ID" value="HJD44615.1"/>
    <property type="molecule type" value="Genomic_DNA"/>
</dbReference>
<dbReference type="GO" id="GO:0043213">
    <property type="term" value="P:bacteriocin transport"/>
    <property type="evidence" value="ECO:0007669"/>
    <property type="project" value="InterPro"/>
</dbReference>
<comment type="subcellular location">
    <subcellularLocation>
        <location evidence="1">Membrane</location>
        <topology evidence="1">Single-pass membrane protein</topology>
    </subcellularLocation>
</comment>
<dbReference type="InterPro" id="IPR006260">
    <property type="entry name" value="TonB/TolA_C"/>
</dbReference>
<feature type="region of interest" description="Disordered" evidence="5">
    <location>
        <begin position="66"/>
        <end position="271"/>
    </location>
</feature>
<feature type="compositionally biased region" description="Low complexity" evidence="5">
    <location>
        <begin position="97"/>
        <end position="108"/>
    </location>
</feature>
<organism evidence="8 9">
    <name type="scientific">Candidatus Paenalcaligenes intestinipullorum</name>
    <dbReference type="NCBI Taxonomy" id="2838718"/>
    <lineage>
        <taxon>Bacteria</taxon>
        <taxon>Pseudomonadati</taxon>
        <taxon>Pseudomonadota</taxon>
        <taxon>Betaproteobacteria</taxon>
        <taxon>Burkholderiales</taxon>
        <taxon>Alcaligenaceae</taxon>
        <taxon>Paenalcaligenes</taxon>
    </lineage>
</organism>
<comment type="caution">
    <text evidence="8">The sequence shown here is derived from an EMBL/GenBank/DDBJ whole genome shotgun (WGS) entry which is preliminary data.</text>
</comment>
<protein>
    <submittedName>
        <fullName evidence="8">Cell envelope integrity protein TolA</fullName>
    </submittedName>
</protein>
<dbReference type="AlphaFoldDB" id="A0A9D2RGV1"/>
<gene>
    <name evidence="8" type="primary">tolA</name>
    <name evidence="8" type="ORF">H9906_06270</name>
</gene>
<dbReference type="Proteomes" id="UP000823889">
    <property type="component" value="Unassembled WGS sequence"/>
</dbReference>
<reference evidence="8" key="1">
    <citation type="journal article" date="2021" name="PeerJ">
        <title>Extensive microbial diversity within the chicken gut microbiome revealed by metagenomics and culture.</title>
        <authorList>
            <person name="Gilroy R."/>
            <person name="Ravi A."/>
            <person name="Getino M."/>
            <person name="Pursley I."/>
            <person name="Horton D.L."/>
            <person name="Alikhan N.F."/>
            <person name="Baker D."/>
            <person name="Gharbi K."/>
            <person name="Hall N."/>
            <person name="Watson M."/>
            <person name="Adriaenssens E.M."/>
            <person name="Foster-Nyarko E."/>
            <person name="Jarju S."/>
            <person name="Secka A."/>
            <person name="Antonio M."/>
            <person name="Oren A."/>
            <person name="Chaudhuri R.R."/>
            <person name="La Ragione R."/>
            <person name="Hildebrand F."/>
            <person name="Pallen M.J."/>
        </authorList>
    </citation>
    <scope>NUCLEOTIDE SEQUENCE</scope>
    <source>
        <strain evidence="8">9264</strain>
    </source>
</reference>
<evidence type="ECO:0000256" key="5">
    <source>
        <dbReference type="SAM" id="MobiDB-lite"/>
    </source>
</evidence>
<dbReference type="NCBIfam" id="TIGR02794">
    <property type="entry name" value="tolA_full"/>
    <property type="match status" value="1"/>
</dbReference>
<dbReference type="GO" id="GO:0016020">
    <property type="term" value="C:membrane"/>
    <property type="evidence" value="ECO:0007669"/>
    <property type="project" value="UniProtKB-SubCell"/>
</dbReference>
<evidence type="ECO:0000256" key="1">
    <source>
        <dbReference type="ARBA" id="ARBA00004167"/>
    </source>
</evidence>
<name>A0A9D2RGV1_9BURK</name>
<evidence type="ECO:0000256" key="4">
    <source>
        <dbReference type="ARBA" id="ARBA00023136"/>
    </source>
</evidence>
<evidence type="ECO:0000259" key="7">
    <source>
        <dbReference type="PROSITE" id="PS52015"/>
    </source>
</evidence>